<dbReference type="WBParaSite" id="ALUE_0002123901-mRNA-1">
    <property type="protein sequence ID" value="ALUE_0002123901-mRNA-1"/>
    <property type="gene ID" value="ALUE_0002123901"/>
</dbReference>
<accession>A0A0M3IR61</accession>
<evidence type="ECO:0000313" key="2">
    <source>
        <dbReference type="WBParaSite" id="ALUE_0002123901-mRNA-1"/>
    </source>
</evidence>
<proteinExistence type="predicted"/>
<name>A0A0M3IR61_ASCLU</name>
<keyword evidence="1" id="KW-1185">Reference proteome</keyword>
<evidence type="ECO:0000313" key="1">
    <source>
        <dbReference type="Proteomes" id="UP000036681"/>
    </source>
</evidence>
<organism evidence="1 2">
    <name type="scientific">Ascaris lumbricoides</name>
    <name type="common">Giant roundworm</name>
    <dbReference type="NCBI Taxonomy" id="6252"/>
    <lineage>
        <taxon>Eukaryota</taxon>
        <taxon>Metazoa</taxon>
        <taxon>Ecdysozoa</taxon>
        <taxon>Nematoda</taxon>
        <taxon>Chromadorea</taxon>
        <taxon>Rhabditida</taxon>
        <taxon>Spirurina</taxon>
        <taxon>Ascaridomorpha</taxon>
        <taxon>Ascaridoidea</taxon>
        <taxon>Ascarididae</taxon>
        <taxon>Ascaris</taxon>
    </lineage>
</organism>
<dbReference type="Proteomes" id="UP000036681">
    <property type="component" value="Unplaced"/>
</dbReference>
<dbReference type="AlphaFoldDB" id="A0A0M3IR61"/>
<sequence>MQSTSESTTVALVEAPERVVAMRMKRAISKVSNKHLMIHQSFRHFTPKFL</sequence>
<reference evidence="2" key="1">
    <citation type="submission" date="2017-02" db="UniProtKB">
        <authorList>
            <consortium name="WormBaseParasite"/>
        </authorList>
    </citation>
    <scope>IDENTIFICATION</scope>
</reference>
<protein>
    <submittedName>
        <fullName evidence="2">Uncharacterized protein</fullName>
    </submittedName>
</protein>